<gene>
    <name evidence="7" type="ORF">BDZ85DRAFT_262252</name>
</gene>
<dbReference type="OrthoDB" id="5299893at2759"/>
<comment type="subcellular location">
    <subcellularLocation>
        <location evidence="1">Endomembrane system</location>
    </subcellularLocation>
</comment>
<evidence type="ECO:0000313" key="8">
    <source>
        <dbReference type="Proteomes" id="UP000799538"/>
    </source>
</evidence>
<dbReference type="GO" id="GO:0045121">
    <property type="term" value="C:membrane raft"/>
    <property type="evidence" value="ECO:0007669"/>
    <property type="project" value="InterPro"/>
</dbReference>
<feature type="compositionally biased region" description="Basic and acidic residues" evidence="6">
    <location>
        <begin position="178"/>
        <end position="188"/>
    </location>
</feature>
<evidence type="ECO:0008006" key="9">
    <source>
        <dbReference type="Google" id="ProtNLM"/>
    </source>
</evidence>
<evidence type="ECO:0000256" key="6">
    <source>
        <dbReference type="SAM" id="MobiDB-lite"/>
    </source>
</evidence>
<organism evidence="7 8">
    <name type="scientific">Elsinoe ampelina</name>
    <dbReference type="NCBI Taxonomy" id="302913"/>
    <lineage>
        <taxon>Eukaryota</taxon>
        <taxon>Fungi</taxon>
        <taxon>Dikarya</taxon>
        <taxon>Ascomycota</taxon>
        <taxon>Pezizomycotina</taxon>
        <taxon>Dothideomycetes</taxon>
        <taxon>Dothideomycetidae</taxon>
        <taxon>Myriangiales</taxon>
        <taxon>Elsinoaceae</taxon>
        <taxon>Elsinoe</taxon>
    </lineage>
</organism>
<evidence type="ECO:0000256" key="5">
    <source>
        <dbReference type="ARBA" id="ARBA00023288"/>
    </source>
</evidence>
<feature type="compositionally biased region" description="Polar residues" evidence="6">
    <location>
        <begin position="159"/>
        <end position="173"/>
    </location>
</feature>
<keyword evidence="5" id="KW-0449">Lipoprotein</keyword>
<dbReference type="Proteomes" id="UP000799538">
    <property type="component" value="Unassembled WGS sequence"/>
</dbReference>
<keyword evidence="2" id="KW-0519">Myristate</keyword>
<keyword evidence="4" id="KW-0564">Palmitate</keyword>
<feature type="compositionally biased region" description="Polar residues" evidence="6">
    <location>
        <begin position="133"/>
        <end position="152"/>
    </location>
</feature>
<feature type="region of interest" description="Disordered" evidence="6">
    <location>
        <begin position="12"/>
        <end position="51"/>
    </location>
</feature>
<dbReference type="GO" id="GO:0016197">
    <property type="term" value="P:endosomal transport"/>
    <property type="evidence" value="ECO:0007669"/>
    <property type="project" value="InterPro"/>
</dbReference>
<keyword evidence="3" id="KW-0472">Membrane</keyword>
<dbReference type="GO" id="GO:0032008">
    <property type="term" value="P:positive regulation of TOR signaling"/>
    <property type="evidence" value="ECO:0007669"/>
    <property type="project" value="InterPro"/>
</dbReference>
<evidence type="ECO:0000256" key="1">
    <source>
        <dbReference type="ARBA" id="ARBA00004308"/>
    </source>
</evidence>
<keyword evidence="8" id="KW-1185">Reference proteome</keyword>
<dbReference type="GO" id="GO:0001919">
    <property type="term" value="P:regulation of receptor recycling"/>
    <property type="evidence" value="ECO:0007669"/>
    <property type="project" value="InterPro"/>
</dbReference>
<feature type="compositionally biased region" description="Low complexity" evidence="6">
    <location>
        <begin position="104"/>
        <end position="121"/>
    </location>
</feature>
<dbReference type="EMBL" id="ML992506">
    <property type="protein sequence ID" value="KAF2223831.1"/>
    <property type="molecule type" value="Genomic_DNA"/>
</dbReference>
<evidence type="ECO:0000256" key="2">
    <source>
        <dbReference type="ARBA" id="ARBA00022707"/>
    </source>
</evidence>
<sequence>MGACLSCLGLSQRATDEEPSESERLLYDETSTVRPGYGATEAGPHVPAPDPEEIRRHREMLERICAETANNLIDVQHTNLLTLRGKPSAEFTTLLNTHFAAPEQYQSPQQPSVPTTPNPNTHTDDPPEPPSPFTQAQIQAAQQKNGTFSPRTFQEDTTDLTSSYHSAQQTPTKSAVAKPRDQQEPHHDEDEDAAEEAWLRSITNNGTDINWDEIKAPQTGLVVDLDDVPAAPESMRSVSNTR</sequence>
<dbReference type="SMART" id="SM01262">
    <property type="entry name" value="LAMTOR"/>
    <property type="match status" value="1"/>
</dbReference>
<evidence type="ECO:0000256" key="4">
    <source>
        <dbReference type="ARBA" id="ARBA00023139"/>
    </source>
</evidence>
<dbReference type="AlphaFoldDB" id="A0A6A6GDR3"/>
<dbReference type="Pfam" id="PF15454">
    <property type="entry name" value="LAMTOR"/>
    <property type="match status" value="1"/>
</dbReference>
<dbReference type="GO" id="GO:0071986">
    <property type="term" value="C:Ragulator complex"/>
    <property type="evidence" value="ECO:0007669"/>
    <property type="project" value="InterPro"/>
</dbReference>
<accession>A0A6A6GDR3</accession>
<proteinExistence type="predicted"/>
<dbReference type="GO" id="GO:0071230">
    <property type="term" value="P:cellular response to amino acid stimulus"/>
    <property type="evidence" value="ECO:0007669"/>
    <property type="project" value="InterPro"/>
</dbReference>
<evidence type="ECO:0000313" key="7">
    <source>
        <dbReference type="EMBL" id="KAF2223831.1"/>
    </source>
</evidence>
<dbReference type="InterPro" id="IPR028209">
    <property type="entry name" value="LAMTOR1/MEH1"/>
</dbReference>
<protein>
    <recommendedName>
        <fullName evidence="9">Late endosomal/lysosomal adaptor and MAPK and MTOR activator-domain-containing protein</fullName>
    </recommendedName>
</protein>
<evidence type="ECO:0000256" key="3">
    <source>
        <dbReference type="ARBA" id="ARBA00023136"/>
    </source>
</evidence>
<dbReference type="GO" id="GO:0031902">
    <property type="term" value="C:late endosome membrane"/>
    <property type="evidence" value="ECO:0007669"/>
    <property type="project" value="InterPro"/>
</dbReference>
<name>A0A6A6GDR3_9PEZI</name>
<dbReference type="GO" id="GO:0043410">
    <property type="term" value="P:positive regulation of MAPK cascade"/>
    <property type="evidence" value="ECO:0007669"/>
    <property type="project" value="InterPro"/>
</dbReference>
<reference evidence="8" key="1">
    <citation type="journal article" date="2020" name="Stud. Mycol.">
        <title>101 Dothideomycetes genomes: A test case for predicting lifestyles and emergence of pathogens.</title>
        <authorList>
            <person name="Haridas S."/>
            <person name="Albert R."/>
            <person name="Binder M."/>
            <person name="Bloem J."/>
            <person name="LaButti K."/>
            <person name="Salamov A."/>
            <person name="Andreopoulos B."/>
            <person name="Baker S."/>
            <person name="Barry K."/>
            <person name="Bills G."/>
            <person name="Bluhm B."/>
            <person name="Cannon C."/>
            <person name="Castanera R."/>
            <person name="Culley D."/>
            <person name="Daum C."/>
            <person name="Ezra D."/>
            <person name="Gonzalez J."/>
            <person name="Henrissat B."/>
            <person name="Kuo A."/>
            <person name="Liang C."/>
            <person name="Lipzen A."/>
            <person name="Lutzoni F."/>
            <person name="Magnuson J."/>
            <person name="Mondo S."/>
            <person name="Nolan M."/>
            <person name="Ohm R."/>
            <person name="Pangilinan J."/>
            <person name="Park H.-J."/>
            <person name="Ramirez L."/>
            <person name="Alfaro M."/>
            <person name="Sun H."/>
            <person name="Tritt A."/>
            <person name="Yoshinaga Y."/>
            <person name="Zwiers L.-H."/>
            <person name="Turgeon B."/>
            <person name="Goodwin S."/>
            <person name="Spatafora J."/>
            <person name="Crous P."/>
            <person name="Grigoriev I."/>
        </authorList>
    </citation>
    <scope>NUCLEOTIDE SEQUENCE [LARGE SCALE GENOMIC DNA]</scope>
    <source>
        <strain evidence="8">CECT 20119</strain>
    </source>
</reference>
<feature type="region of interest" description="Disordered" evidence="6">
    <location>
        <begin position="104"/>
        <end position="213"/>
    </location>
</feature>